<organism evidence="2">
    <name type="scientific">Hexamita inflata</name>
    <dbReference type="NCBI Taxonomy" id="28002"/>
    <lineage>
        <taxon>Eukaryota</taxon>
        <taxon>Metamonada</taxon>
        <taxon>Diplomonadida</taxon>
        <taxon>Hexamitidae</taxon>
        <taxon>Hexamitinae</taxon>
        <taxon>Hexamita</taxon>
    </lineage>
</organism>
<dbReference type="Proteomes" id="UP001642409">
    <property type="component" value="Unassembled WGS sequence"/>
</dbReference>
<feature type="region of interest" description="Disordered" evidence="1">
    <location>
        <begin position="67"/>
        <end position="113"/>
    </location>
</feature>
<reference evidence="2" key="1">
    <citation type="submission" date="2023-06" db="EMBL/GenBank/DDBJ databases">
        <authorList>
            <person name="Kurt Z."/>
        </authorList>
    </citation>
    <scope>NUCLEOTIDE SEQUENCE</scope>
</reference>
<protein>
    <submittedName>
        <fullName evidence="3">Hypothetical_protein</fullName>
    </submittedName>
</protein>
<reference evidence="3 4" key="2">
    <citation type="submission" date="2024-07" db="EMBL/GenBank/DDBJ databases">
        <authorList>
            <person name="Akdeniz Z."/>
        </authorList>
    </citation>
    <scope>NUCLEOTIDE SEQUENCE [LARGE SCALE GENOMIC DNA]</scope>
</reference>
<gene>
    <name evidence="3" type="ORF">HINF_LOCUS23206</name>
    <name evidence="2" type="ORF">HINF_LOCUS33142</name>
</gene>
<feature type="compositionally biased region" description="Polar residues" evidence="1">
    <location>
        <begin position="96"/>
        <end position="105"/>
    </location>
</feature>
<dbReference type="AlphaFoldDB" id="A0AA86Q3F7"/>
<accession>A0AA86Q3F7</accession>
<name>A0AA86Q3F7_9EUKA</name>
<keyword evidence="4" id="KW-1185">Reference proteome</keyword>
<comment type="caution">
    <text evidence="2">The sequence shown here is derived from an EMBL/GenBank/DDBJ whole genome shotgun (WGS) entry which is preliminary data.</text>
</comment>
<evidence type="ECO:0000256" key="1">
    <source>
        <dbReference type="SAM" id="MobiDB-lite"/>
    </source>
</evidence>
<evidence type="ECO:0000313" key="4">
    <source>
        <dbReference type="Proteomes" id="UP001642409"/>
    </source>
</evidence>
<dbReference type="EMBL" id="CAXDID020000066">
    <property type="protein sequence ID" value="CAL6012241.1"/>
    <property type="molecule type" value="Genomic_DNA"/>
</dbReference>
<sequence>MRIILFSSLERYDNCVGLGVVEAHLRLYVFVAALKDIIFIQVKIPCFVAFVLYYYNSELKSKVKTVQYSGKEDESISSYSSTSVSNYSNDGESKTRVIQQAQRLSPKQKGSPRQAQFVTKEYLKDAPKPTQKVAIKRTVAAQKKGSVMKGIQNKYDSTVI</sequence>
<evidence type="ECO:0000313" key="2">
    <source>
        <dbReference type="EMBL" id="CAI9945497.1"/>
    </source>
</evidence>
<evidence type="ECO:0000313" key="3">
    <source>
        <dbReference type="EMBL" id="CAL6012241.1"/>
    </source>
</evidence>
<feature type="compositionally biased region" description="Low complexity" evidence="1">
    <location>
        <begin position="76"/>
        <end position="89"/>
    </location>
</feature>
<proteinExistence type="predicted"/>
<dbReference type="EMBL" id="CATOUU010000747">
    <property type="protein sequence ID" value="CAI9945497.1"/>
    <property type="molecule type" value="Genomic_DNA"/>
</dbReference>